<dbReference type="EMBL" id="HBGE01060354">
    <property type="protein sequence ID" value="CAD9159369.1"/>
    <property type="molecule type" value="Transcribed_RNA"/>
</dbReference>
<evidence type="ECO:0000313" key="1">
    <source>
        <dbReference type="EMBL" id="CAD9159369.1"/>
    </source>
</evidence>
<proteinExistence type="predicted"/>
<sequence>MATAVAVPEGRPSVVLPLLAAEMEEERAQQFLGQHPGKEGQPTLSLMYQRRISISSVSTCGSVSERLDALSDAEQDSFEGLDASSYPMGLLPGQGQLRRIERSYDFRGLCKLDDL</sequence>
<reference evidence="1" key="1">
    <citation type="submission" date="2021-01" db="EMBL/GenBank/DDBJ databases">
        <authorList>
            <person name="Corre E."/>
            <person name="Pelletier E."/>
            <person name="Niang G."/>
            <person name="Scheremetjew M."/>
            <person name="Finn R."/>
            <person name="Kale V."/>
            <person name="Holt S."/>
            <person name="Cochrane G."/>
            <person name="Meng A."/>
            <person name="Brown T."/>
            <person name="Cohen L."/>
        </authorList>
    </citation>
    <scope>NUCLEOTIDE SEQUENCE</scope>
    <source>
        <strain evidence="1">OF101</strain>
    </source>
</reference>
<organism evidence="1">
    <name type="scientific">Alexandrium catenella</name>
    <name type="common">Red tide dinoflagellate</name>
    <name type="synonym">Gonyaulax catenella</name>
    <dbReference type="NCBI Taxonomy" id="2925"/>
    <lineage>
        <taxon>Eukaryota</taxon>
        <taxon>Sar</taxon>
        <taxon>Alveolata</taxon>
        <taxon>Dinophyceae</taxon>
        <taxon>Gonyaulacales</taxon>
        <taxon>Pyrocystaceae</taxon>
        <taxon>Alexandrium</taxon>
    </lineage>
</organism>
<gene>
    <name evidence="1" type="ORF">ACAT0790_LOCUS36134</name>
</gene>
<name>A0A7S1WBK4_ALECA</name>
<accession>A0A7S1WBK4</accession>
<protein>
    <submittedName>
        <fullName evidence="1">Uncharacterized protein</fullName>
    </submittedName>
</protein>
<dbReference type="AlphaFoldDB" id="A0A7S1WBK4"/>